<comment type="caution">
    <text evidence="5">The sequence shown here is derived from an EMBL/GenBank/DDBJ whole genome shotgun (WGS) entry which is preliminary data.</text>
</comment>
<feature type="domain" description="Gfo/Idh/MocA-like oxidoreductase N-terminal" evidence="3">
    <location>
        <begin position="12"/>
        <end position="129"/>
    </location>
</feature>
<dbReference type="OrthoDB" id="9815825at2"/>
<dbReference type="AlphaFoldDB" id="A0A2T8F6K4"/>
<evidence type="ECO:0000256" key="1">
    <source>
        <dbReference type="ARBA" id="ARBA00010928"/>
    </source>
</evidence>
<organism evidence="5 6">
    <name type="scientific">Nocardioides gansuensis</name>
    <dbReference type="NCBI Taxonomy" id="2138300"/>
    <lineage>
        <taxon>Bacteria</taxon>
        <taxon>Bacillati</taxon>
        <taxon>Actinomycetota</taxon>
        <taxon>Actinomycetes</taxon>
        <taxon>Propionibacteriales</taxon>
        <taxon>Nocardioidaceae</taxon>
        <taxon>Nocardioides</taxon>
    </lineage>
</organism>
<keyword evidence="2" id="KW-0560">Oxidoreductase</keyword>
<dbReference type="EMBL" id="QDGZ01000008">
    <property type="protein sequence ID" value="PVG81348.1"/>
    <property type="molecule type" value="Genomic_DNA"/>
</dbReference>
<dbReference type="PANTHER" id="PTHR22604:SF105">
    <property type="entry name" value="TRANS-1,2-DIHYDROBENZENE-1,2-DIOL DEHYDROGENASE"/>
    <property type="match status" value="1"/>
</dbReference>
<dbReference type="Gene3D" id="3.40.50.720">
    <property type="entry name" value="NAD(P)-binding Rossmann-like Domain"/>
    <property type="match status" value="1"/>
</dbReference>
<dbReference type="GO" id="GO:0016491">
    <property type="term" value="F:oxidoreductase activity"/>
    <property type="evidence" value="ECO:0007669"/>
    <property type="project" value="UniProtKB-KW"/>
</dbReference>
<protein>
    <submittedName>
        <fullName evidence="5">Oxidoreductase</fullName>
    </submittedName>
</protein>
<evidence type="ECO:0000259" key="3">
    <source>
        <dbReference type="Pfam" id="PF01408"/>
    </source>
</evidence>
<dbReference type="Pfam" id="PF01408">
    <property type="entry name" value="GFO_IDH_MocA"/>
    <property type="match status" value="1"/>
</dbReference>
<gene>
    <name evidence="5" type="ORF">DDE18_17830</name>
</gene>
<sequence length="333" mass="35225">MTVPDPQEAPALRWGVLGPGGIATAFADALHARTQSRVVAVGSRDQARASAYASRFGVERVHPGYEALCADPDVDVVYVATPHSHHLEQALMAIGAGKPVLVEKAFTRSRAEAEQVFAAAREAGVFVMEAMWTRFLPHVDALHEVVGSGELGTVVNVAADHGQWFAPDPGHRLFDPALAGGALLDLGVYPVAWAHDFLGVPSTVTAVGTLTDTGVDAQVTMVLDYPDQVQASLHTTLLARTPTTAAISGTTGFVAVDGAFYTPTSFTVHPRGGSPRRYDFAVDHGLAYEAAEVARCLADGLTESPRMTWQDSLDVLGTLDSVRSQVGLVYPGE</sequence>
<dbReference type="PANTHER" id="PTHR22604">
    <property type="entry name" value="OXIDOREDUCTASES"/>
    <property type="match status" value="1"/>
</dbReference>
<evidence type="ECO:0000313" key="5">
    <source>
        <dbReference type="EMBL" id="PVG81348.1"/>
    </source>
</evidence>
<dbReference type="InterPro" id="IPR050984">
    <property type="entry name" value="Gfo/Idh/MocA_domain"/>
</dbReference>
<dbReference type="GO" id="GO:0000166">
    <property type="term" value="F:nucleotide binding"/>
    <property type="evidence" value="ECO:0007669"/>
    <property type="project" value="InterPro"/>
</dbReference>
<dbReference type="Gene3D" id="3.30.360.10">
    <property type="entry name" value="Dihydrodipicolinate Reductase, domain 2"/>
    <property type="match status" value="1"/>
</dbReference>
<dbReference type="InterPro" id="IPR000683">
    <property type="entry name" value="Gfo/Idh/MocA-like_OxRdtase_N"/>
</dbReference>
<comment type="similarity">
    <text evidence="1">Belongs to the Gfo/Idh/MocA family.</text>
</comment>
<evidence type="ECO:0000313" key="6">
    <source>
        <dbReference type="Proteomes" id="UP000246018"/>
    </source>
</evidence>
<reference evidence="5 6" key="1">
    <citation type="submission" date="2018-04" db="EMBL/GenBank/DDBJ databases">
        <title>Genome of Nocardioides gansuensis WSJ-1.</title>
        <authorList>
            <person name="Wu S."/>
            <person name="Wang G."/>
        </authorList>
    </citation>
    <scope>NUCLEOTIDE SEQUENCE [LARGE SCALE GENOMIC DNA]</scope>
    <source>
        <strain evidence="5 6">WSJ-1</strain>
    </source>
</reference>
<name>A0A2T8F6K4_9ACTN</name>
<dbReference type="SUPFAM" id="SSF55347">
    <property type="entry name" value="Glyceraldehyde-3-phosphate dehydrogenase-like, C-terminal domain"/>
    <property type="match status" value="1"/>
</dbReference>
<dbReference type="RefSeq" id="WP_116573631.1">
    <property type="nucleotide sequence ID" value="NZ_QDGZ01000008.1"/>
</dbReference>
<dbReference type="Proteomes" id="UP000246018">
    <property type="component" value="Unassembled WGS sequence"/>
</dbReference>
<accession>A0A2T8F6K4</accession>
<feature type="domain" description="GFO/IDH/MocA-like oxidoreductase" evidence="4">
    <location>
        <begin position="141"/>
        <end position="253"/>
    </location>
</feature>
<dbReference type="InterPro" id="IPR036291">
    <property type="entry name" value="NAD(P)-bd_dom_sf"/>
</dbReference>
<evidence type="ECO:0000256" key="2">
    <source>
        <dbReference type="ARBA" id="ARBA00023002"/>
    </source>
</evidence>
<dbReference type="SUPFAM" id="SSF51735">
    <property type="entry name" value="NAD(P)-binding Rossmann-fold domains"/>
    <property type="match status" value="1"/>
</dbReference>
<evidence type="ECO:0000259" key="4">
    <source>
        <dbReference type="Pfam" id="PF22725"/>
    </source>
</evidence>
<dbReference type="Pfam" id="PF22725">
    <property type="entry name" value="GFO_IDH_MocA_C3"/>
    <property type="match status" value="1"/>
</dbReference>
<dbReference type="InterPro" id="IPR055170">
    <property type="entry name" value="GFO_IDH_MocA-like_dom"/>
</dbReference>
<keyword evidence="6" id="KW-1185">Reference proteome</keyword>
<proteinExistence type="inferred from homology"/>